<feature type="transmembrane region" description="Helical" evidence="2">
    <location>
        <begin position="208"/>
        <end position="226"/>
    </location>
</feature>
<keyword evidence="2" id="KW-0812">Transmembrane</keyword>
<evidence type="ECO:0000256" key="1">
    <source>
        <dbReference type="SAM" id="MobiDB-lite"/>
    </source>
</evidence>
<organism evidence="3 4">
    <name type="scientific">Cylindrotheca closterium</name>
    <dbReference type="NCBI Taxonomy" id="2856"/>
    <lineage>
        <taxon>Eukaryota</taxon>
        <taxon>Sar</taxon>
        <taxon>Stramenopiles</taxon>
        <taxon>Ochrophyta</taxon>
        <taxon>Bacillariophyta</taxon>
        <taxon>Bacillariophyceae</taxon>
        <taxon>Bacillariophycidae</taxon>
        <taxon>Bacillariales</taxon>
        <taxon>Bacillariaceae</taxon>
        <taxon>Cylindrotheca</taxon>
    </lineage>
</organism>
<dbReference type="EMBL" id="CAKOGP040001759">
    <property type="protein sequence ID" value="CAJ1950229.1"/>
    <property type="molecule type" value="Genomic_DNA"/>
</dbReference>
<comment type="caution">
    <text evidence="3">The sequence shown here is derived from an EMBL/GenBank/DDBJ whole genome shotgun (WGS) entry which is preliminary data.</text>
</comment>
<gene>
    <name evidence="3" type="ORF">CYCCA115_LOCUS12486</name>
</gene>
<evidence type="ECO:0000256" key="2">
    <source>
        <dbReference type="SAM" id="Phobius"/>
    </source>
</evidence>
<reference evidence="3" key="1">
    <citation type="submission" date="2023-08" db="EMBL/GenBank/DDBJ databases">
        <authorList>
            <person name="Audoor S."/>
            <person name="Bilcke G."/>
        </authorList>
    </citation>
    <scope>NUCLEOTIDE SEQUENCE</scope>
</reference>
<keyword evidence="2" id="KW-0472">Membrane</keyword>
<dbReference type="Proteomes" id="UP001295423">
    <property type="component" value="Unassembled WGS sequence"/>
</dbReference>
<evidence type="ECO:0000313" key="3">
    <source>
        <dbReference type="EMBL" id="CAJ1950229.1"/>
    </source>
</evidence>
<feature type="compositionally biased region" description="Low complexity" evidence="1">
    <location>
        <begin position="28"/>
        <end position="45"/>
    </location>
</feature>
<evidence type="ECO:0000313" key="4">
    <source>
        <dbReference type="Proteomes" id="UP001295423"/>
    </source>
</evidence>
<feature type="region of interest" description="Disordered" evidence="1">
    <location>
        <begin position="1"/>
        <end position="54"/>
    </location>
</feature>
<sequence length="302" mass="32701">MTENHEDESQSHEEGPSDDETDASGEFTISEIIENSSVSSKSTTSRTRRENERLRLANEQLKVFNEQLKKANKGRSNDSDIGSNSTRSSSRSSTRREIERLHLENDKLRSEMADLQQAFRAILQTSDVPSAAPVPDIVDVEVFRPADREELLSFQIERLNNLVQALQMDNEDLRSLLVGKSSRGSGGSVASSIAVAPISLWETYRTQILKGGAVVIVVGAVAYFFWPVLCEGSGGRAAIAQMVFETGTSAEVSIEPAPTLVTAEKAAKKTTCSVAASIAAATIGMLQVSQNGVGLPGEDDYY</sequence>
<dbReference type="AlphaFoldDB" id="A0AAD2FR19"/>
<feature type="region of interest" description="Disordered" evidence="1">
    <location>
        <begin position="69"/>
        <end position="97"/>
    </location>
</feature>
<keyword evidence="2" id="KW-1133">Transmembrane helix</keyword>
<name>A0AAD2FR19_9STRA</name>
<keyword evidence="4" id="KW-1185">Reference proteome</keyword>
<proteinExistence type="predicted"/>
<accession>A0AAD2FR19</accession>
<protein>
    <submittedName>
        <fullName evidence="3">Uncharacterized protein</fullName>
    </submittedName>
</protein>